<evidence type="ECO:0000313" key="2">
    <source>
        <dbReference type="EMBL" id="QHA87989.1"/>
    </source>
</evidence>
<dbReference type="EMBL" id="CP041764">
    <property type="protein sequence ID" value="QHA87989.1"/>
    <property type="molecule type" value="Genomic_DNA"/>
</dbReference>
<keyword evidence="1" id="KW-0812">Transmembrane</keyword>
<evidence type="ECO:0008006" key="4">
    <source>
        <dbReference type="Google" id="ProtNLM"/>
    </source>
</evidence>
<reference evidence="2 3" key="1">
    <citation type="submission" date="2019-07" db="EMBL/GenBank/DDBJ databases">
        <title>Serratia dokdonensis sp. nov., an elicitor of systemic resistance in Nicotiana Tabacum.</title>
        <authorList>
            <person name="Son J.-S."/>
            <person name="Hwang Y.-J."/>
            <person name="Lee S.-Y."/>
            <person name="Ghim S.-Y."/>
        </authorList>
    </citation>
    <scope>NUCLEOTIDE SEQUENCE [LARGE SCALE GENOMIC DNA]</scope>
    <source>
        <strain evidence="2 3">KUDC3025</strain>
    </source>
</reference>
<keyword evidence="1" id="KW-1133">Transmembrane helix</keyword>
<feature type="transmembrane region" description="Helical" evidence="1">
    <location>
        <begin position="53"/>
        <end position="84"/>
    </location>
</feature>
<protein>
    <recommendedName>
        <fullName evidence="4">DUF3742 family protein</fullName>
    </recommendedName>
</protein>
<dbReference type="Proteomes" id="UP000430368">
    <property type="component" value="Chromosome"/>
</dbReference>
<organism evidence="2 3">
    <name type="scientific">Serratia rhizosphaerae</name>
    <dbReference type="NCBI Taxonomy" id="2597702"/>
    <lineage>
        <taxon>Bacteria</taxon>
        <taxon>Pseudomonadati</taxon>
        <taxon>Pseudomonadota</taxon>
        <taxon>Gammaproteobacteria</taxon>
        <taxon>Enterobacterales</taxon>
        <taxon>Yersiniaceae</taxon>
        <taxon>Serratia</taxon>
    </lineage>
</organism>
<accession>A0ABX6GNX6</accession>
<proteinExistence type="predicted"/>
<gene>
    <name evidence="2" type="ORF">FO014_14025</name>
</gene>
<keyword evidence="1" id="KW-0472">Membrane</keyword>
<name>A0ABX6GNX6_9GAMM</name>
<keyword evidence="3" id="KW-1185">Reference proteome</keyword>
<dbReference type="RefSeq" id="WP_160029957.1">
    <property type="nucleotide sequence ID" value="NZ_CP041764.1"/>
</dbReference>
<evidence type="ECO:0000256" key="1">
    <source>
        <dbReference type="SAM" id="Phobius"/>
    </source>
</evidence>
<evidence type="ECO:0000313" key="3">
    <source>
        <dbReference type="Proteomes" id="UP000430368"/>
    </source>
</evidence>
<sequence>MDDATQHHAYRRGVRMASRWKRLESTVLKWDRACVSKAQKVNIPKWAGHIPMIAFGIIILAALVFGGLFIASSAVLLGALILFVTGAVSSGETTLTSNNEEKTYHSWQQDSFSGREYNPHRYNEWKD</sequence>